<keyword evidence="4" id="KW-1185">Reference proteome</keyword>
<dbReference type="GO" id="GO:0016020">
    <property type="term" value="C:membrane"/>
    <property type="evidence" value="ECO:0007669"/>
    <property type="project" value="InterPro"/>
</dbReference>
<sequence>MIDFRYHLVSLISVFLALAVGIVLGAGPLKEAIGDQLTGQVESLRADKEKLRADLDEAAADLSQRDAFLDATAPSLVAGSIAGRRVAIVELDSARDETVAALSERVAAGGGKVTARVQLADTWTSEGQAKFRQSLAANLAQYLPESPDGSVDADLATALVLSLVQIDSSKPDAYSPDASVLQGLLAAGDLVTYAQPDAAPADMIVLLTSADEPKSDETPSSGTQAETTRLIHQELAAAAVSGSEAAVVVATGTSTALLDAIAEGETPISTVADAGTTTGQITTVLTLAAQASGTVGHYGPQSGATAVAPPVVRLAEVDRTARTAVAQEADGGAETQDGDADTGDGA</sequence>
<organism evidence="3 4">
    <name type="scientific">Sanguibacter hominis ATCC BAA-789</name>
    <dbReference type="NCBI Taxonomy" id="1312740"/>
    <lineage>
        <taxon>Bacteria</taxon>
        <taxon>Bacillati</taxon>
        <taxon>Actinomycetota</taxon>
        <taxon>Actinomycetes</taxon>
        <taxon>Micrococcales</taxon>
        <taxon>Sanguibacteraceae</taxon>
        <taxon>Sanguibacter</taxon>
    </lineage>
</organism>
<dbReference type="RefSeq" id="WP_168447547.1">
    <property type="nucleotide sequence ID" value="NZ_JAAXOW010000002.1"/>
</dbReference>
<accession>A0A9X5FE52</accession>
<feature type="region of interest" description="Disordered" evidence="2">
    <location>
        <begin position="323"/>
        <end position="346"/>
    </location>
</feature>
<feature type="coiled-coil region" evidence="1">
    <location>
        <begin position="34"/>
        <end position="65"/>
    </location>
</feature>
<evidence type="ECO:0000313" key="3">
    <source>
        <dbReference type="EMBL" id="NKX93537.1"/>
    </source>
</evidence>
<comment type="caution">
    <text evidence="3">The sequence shown here is derived from an EMBL/GenBank/DDBJ whole genome shotgun (WGS) entry which is preliminary data.</text>
</comment>
<dbReference type="Proteomes" id="UP000774283">
    <property type="component" value="Unassembled WGS sequence"/>
</dbReference>
<keyword evidence="1" id="KW-0175">Coiled coil</keyword>
<dbReference type="InterPro" id="IPR021522">
    <property type="entry name" value="MctB"/>
</dbReference>
<dbReference type="Pfam" id="PF11382">
    <property type="entry name" value="MctB"/>
    <property type="match status" value="1"/>
</dbReference>
<gene>
    <name evidence="3" type="ORF">HF995_09675</name>
</gene>
<reference evidence="3 4" key="1">
    <citation type="submission" date="2020-04" db="EMBL/GenBank/DDBJ databases">
        <title>MicrobeNet Type strains.</title>
        <authorList>
            <person name="Nicholson A.C."/>
        </authorList>
    </citation>
    <scope>NUCLEOTIDE SEQUENCE [LARGE SCALE GENOMIC DNA]</scope>
    <source>
        <strain evidence="3 4">ATCC BAA-789</strain>
    </source>
</reference>
<proteinExistence type="predicted"/>
<evidence type="ECO:0000313" key="4">
    <source>
        <dbReference type="Proteomes" id="UP000774283"/>
    </source>
</evidence>
<protein>
    <submittedName>
        <fullName evidence="3">Copper transporter</fullName>
    </submittedName>
</protein>
<name>A0A9X5FE52_9MICO</name>
<dbReference type="EMBL" id="JAAXOW010000002">
    <property type="protein sequence ID" value="NKX93537.1"/>
    <property type="molecule type" value="Genomic_DNA"/>
</dbReference>
<evidence type="ECO:0000256" key="1">
    <source>
        <dbReference type="SAM" id="Coils"/>
    </source>
</evidence>
<dbReference type="GO" id="GO:0055070">
    <property type="term" value="P:copper ion homeostasis"/>
    <property type="evidence" value="ECO:0007669"/>
    <property type="project" value="InterPro"/>
</dbReference>
<dbReference type="AlphaFoldDB" id="A0A9X5FE52"/>
<feature type="compositionally biased region" description="Acidic residues" evidence="2">
    <location>
        <begin position="336"/>
        <end position="346"/>
    </location>
</feature>
<evidence type="ECO:0000256" key="2">
    <source>
        <dbReference type="SAM" id="MobiDB-lite"/>
    </source>
</evidence>